<feature type="domain" description="DUF58" evidence="2">
    <location>
        <begin position="213"/>
        <end position="383"/>
    </location>
</feature>
<dbReference type="EMBL" id="CP018866">
    <property type="protein sequence ID" value="AST91528.1"/>
    <property type="molecule type" value="Genomic_DNA"/>
</dbReference>
<keyword evidence="1" id="KW-0812">Transmembrane</keyword>
<evidence type="ECO:0000313" key="4">
    <source>
        <dbReference type="Proteomes" id="UP000215224"/>
    </source>
</evidence>
<dbReference type="InterPro" id="IPR036465">
    <property type="entry name" value="vWFA_dom_sf"/>
</dbReference>
<feature type="transmembrane region" description="Helical" evidence="1">
    <location>
        <begin position="25"/>
        <end position="43"/>
    </location>
</feature>
<dbReference type="SUPFAM" id="SSF53300">
    <property type="entry name" value="vWA-like"/>
    <property type="match status" value="1"/>
</dbReference>
<dbReference type="Pfam" id="PF01882">
    <property type="entry name" value="DUF58"/>
    <property type="match status" value="1"/>
</dbReference>
<dbReference type="InterPro" id="IPR002881">
    <property type="entry name" value="DUF58"/>
</dbReference>
<protein>
    <recommendedName>
        <fullName evidence="2">DUF58 domain-containing protein</fullName>
    </recommendedName>
</protein>
<dbReference type="Gene3D" id="3.40.50.410">
    <property type="entry name" value="von Willebrand factor, type A domain"/>
    <property type="match status" value="1"/>
</dbReference>
<dbReference type="PANTHER" id="PTHR33608:SF3">
    <property type="entry name" value="SLR2013 PROTEIN"/>
    <property type="match status" value="1"/>
</dbReference>
<reference evidence="3 4" key="1">
    <citation type="submission" date="2016-12" db="EMBL/GenBank/DDBJ databases">
        <title>The whole genome sequencing and assembly of Bacillus cohnii DSM 6307T strain.</title>
        <authorList>
            <person name="Lee Y.-J."/>
            <person name="Yi H."/>
            <person name="Bahn Y.-S."/>
            <person name="Kim J.F."/>
            <person name="Lee D.-W."/>
        </authorList>
    </citation>
    <scope>NUCLEOTIDE SEQUENCE [LARGE SCALE GENOMIC DNA]</scope>
    <source>
        <strain evidence="3 4">DSM 6307</strain>
    </source>
</reference>
<evidence type="ECO:0000313" key="3">
    <source>
        <dbReference type="EMBL" id="AST91528.1"/>
    </source>
</evidence>
<dbReference type="AlphaFoldDB" id="A0A223KQB9"/>
<evidence type="ECO:0000256" key="1">
    <source>
        <dbReference type="SAM" id="Phobius"/>
    </source>
</evidence>
<keyword evidence="1" id="KW-0472">Membrane</keyword>
<proteinExistence type="predicted"/>
<keyword evidence="1" id="KW-1133">Transmembrane helix</keyword>
<keyword evidence="4" id="KW-1185">Reference proteome</keyword>
<dbReference type="PANTHER" id="PTHR33608">
    <property type="entry name" value="BLL2464 PROTEIN"/>
    <property type="match status" value="1"/>
</dbReference>
<sequence length="452" mass="52448">MIKYWKRLLARFLFQDRGIVPTKKLIVLLSIIYVTFVMVGVFIQVSIMLFVFSLLALFISLIDLAYTPKRKEIHLNRIVPDEIERGKLCTFQIQMINNSNKAIHYTLKDGLPQNFRSSSPFQGTIKPMETEIVLYDTSAQIRGNYTLNKVYVRYKSNLGLWEKQMVVDKSASIRVIPDLSDSKRYLENAQKFLLYDGEKIRKQISGAGEFSKIRSYSLGDDPRKINWRQTAKLREIMTNEYEPEHGKYITLLIDCGRMMGTELTKSNRLEKSMEAAITVATAALNNGDYVSILAFSKDVKVYVPPGKGMAHLQTILKSIYNIHVDQVESNYALMFQHLQMLQKKRSLLILFSDVRTFLYEESVLPYLVRLRKRHLFLLVGVEDLTLQKMIKRELTIEKVAMIKSVAQQQFLFKRNQIAKWEKHGLQMMEAKEERLAPVVVSHYIDLLNRGLL</sequence>
<accession>A0A223KQB9</accession>
<evidence type="ECO:0000259" key="2">
    <source>
        <dbReference type="Pfam" id="PF01882"/>
    </source>
</evidence>
<dbReference type="KEGG" id="bcoh:BC6307_09660"/>
<name>A0A223KQB9_9BACI</name>
<dbReference type="STRING" id="1314751.GCA_001591425_02168"/>
<dbReference type="Proteomes" id="UP000215224">
    <property type="component" value="Chromosome"/>
</dbReference>
<organism evidence="3 4">
    <name type="scientific">Sutcliffiella cohnii</name>
    <dbReference type="NCBI Taxonomy" id="33932"/>
    <lineage>
        <taxon>Bacteria</taxon>
        <taxon>Bacillati</taxon>
        <taxon>Bacillota</taxon>
        <taxon>Bacilli</taxon>
        <taxon>Bacillales</taxon>
        <taxon>Bacillaceae</taxon>
        <taxon>Sutcliffiella</taxon>
    </lineage>
</organism>
<gene>
    <name evidence="3" type="ORF">BC6307_09660</name>
</gene>